<protein>
    <submittedName>
        <fullName evidence="1">Uncharacterized protein</fullName>
    </submittedName>
</protein>
<dbReference type="Proteomes" id="UP001151760">
    <property type="component" value="Unassembled WGS sequence"/>
</dbReference>
<proteinExistence type="predicted"/>
<sequence length="245" mass="28234">MHAYDRRNVFRMGKKRLSFLDLLGQMGSEKNPKAIEETEVFGFPCYSFELLVLKGNGNDLLTRVASFKFLVINTYSPSRDQSSRIQLILIECVDDGHTSFLRNWSINRINIGLGFRITRLNYEQHMLDVVRLLPLIPGGNRVPLSPRRQLLTSFGPEEGVTPLRVWLDILIMNDLSQVTQHCSKPLLTGRNLGLVLYLSEIKPRTVIEFTTSEETAWVEELVLQFKLQQLCFSDRRNHRLALDDL</sequence>
<evidence type="ECO:0000313" key="2">
    <source>
        <dbReference type="Proteomes" id="UP001151760"/>
    </source>
</evidence>
<accession>A0ABQ4WLS7</accession>
<reference evidence="1" key="1">
    <citation type="journal article" date="2022" name="Int. J. Mol. Sci.">
        <title>Draft Genome of Tanacetum Coccineum: Genomic Comparison of Closely Related Tanacetum-Family Plants.</title>
        <authorList>
            <person name="Yamashiro T."/>
            <person name="Shiraishi A."/>
            <person name="Nakayama K."/>
            <person name="Satake H."/>
        </authorList>
    </citation>
    <scope>NUCLEOTIDE SEQUENCE</scope>
</reference>
<reference evidence="1" key="2">
    <citation type="submission" date="2022-01" db="EMBL/GenBank/DDBJ databases">
        <authorList>
            <person name="Yamashiro T."/>
            <person name="Shiraishi A."/>
            <person name="Satake H."/>
            <person name="Nakayama K."/>
        </authorList>
    </citation>
    <scope>NUCLEOTIDE SEQUENCE</scope>
</reference>
<organism evidence="1 2">
    <name type="scientific">Tanacetum coccineum</name>
    <dbReference type="NCBI Taxonomy" id="301880"/>
    <lineage>
        <taxon>Eukaryota</taxon>
        <taxon>Viridiplantae</taxon>
        <taxon>Streptophyta</taxon>
        <taxon>Embryophyta</taxon>
        <taxon>Tracheophyta</taxon>
        <taxon>Spermatophyta</taxon>
        <taxon>Magnoliopsida</taxon>
        <taxon>eudicotyledons</taxon>
        <taxon>Gunneridae</taxon>
        <taxon>Pentapetalae</taxon>
        <taxon>asterids</taxon>
        <taxon>campanulids</taxon>
        <taxon>Asterales</taxon>
        <taxon>Asteraceae</taxon>
        <taxon>Asteroideae</taxon>
        <taxon>Anthemideae</taxon>
        <taxon>Anthemidinae</taxon>
        <taxon>Tanacetum</taxon>
    </lineage>
</organism>
<keyword evidence="2" id="KW-1185">Reference proteome</keyword>
<dbReference type="EMBL" id="BQNB010008752">
    <property type="protein sequence ID" value="GJS53817.1"/>
    <property type="molecule type" value="Genomic_DNA"/>
</dbReference>
<comment type="caution">
    <text evidence="1">The sequence shown here is derived from an EMBL/GenBank/DDBJ whole genome shotgun (WGS) entry which is preliminary data.</text>
</comment>
<evidence type="ECO:0000313" key="1">
    <source>
        <dbReference type="EMBL" id="GJS53817.1"/>
    </source>
</evidence>
<gene>
    <name evidence="1" type="ORF">Tco_0627179</name>
</gene>
<name>A0ABQ4WLS7_9ASTR</name>